<evidence type="ECO:0000256" key="4">
    <source>
        <dbReference type="ARBA" id="ARBA00022771"/>
    </source>
</evidence>
<keyword evidence="12" id="KW-1185">Reference proteome</keyword>
<dbReference type="PROSITE" id="PS50089">
    <property type="entry name" value="ZF_RING_2"/>
    <property type="match status" value="1"/>
</dbReference>
<dbReference type="GO" id="GO:0048284">
    <property type="term" value="P:organelle fusion"/>
    <property type="evidence" value="ECO:0007669"/>
    <property type="project" value="TreeGrafter"/>
</dbReference>
<evidence type="ECO:0000256" key="8">
    <source>
        <dbReference type="SAM" id="Coils"/>
    </source>
</evidence>
<evidence type="ECO:0000313" key="11">
    <source>
        <dbReference type="EMBL" id="CBY17744.1"/>
    </source>
</evidence>
<feature type="region of interest" description="Disordered" evidence="9">
    <location>
        <begin position="488"/>
        <end position="584"/>
    </location>
</feature>
<feature type="coiled-coil region" evidence="8">
    <location>
        <begin position="285"/>
        <end position="312"/>
    </location>
</feature>
<dbReference type="GO" id="GO:0007033">
    <property type="term" value="P:vacuole organization"/>
    <property type="evidence" value="ECO:0007669"/>
    <property type="project" value="TreeGrafter"/>
</dbReference>
<evidence type="ECO:0000256" key="2">
    <source>
        <dbReference type="ARBA" id="ARBA00007070"/>
    </source>
</evidence>
<evidence type="ECO:0000256" key="5">
    <source>
        <dbReference type="ARBA" id="ARBA00022833"/>
    </source>
</evidence>
<keyword evidence="8" id="KW-0175">Coiled coil</keyword>
<dbReference type="PANTHER" id="PTHR23323:SF24">
    <property type="entry name" value="VACUOLAR PROTEIN SORTING-ASSOCIATED PROTEIN 11 HOMOLOG"/>
    <property type="match status" value="1"/>
</dbReference>
<keyword evidence="5" id="KW-0862">Zinc</keyword>
<dbReference type="Gene3D" id="3.30.40.10">
    <property type="entry name" value="Zinc/RING finger domain, C3HC4 (zinc finger)"/>
    <property type="match status" value="1"/>
</dbReference>
<dbReference type="InterPro" id="IPR001841">
    <property type="entry name" value="Znf_RING"/>
</dbReference>
<evidence type="ECO:0000256" key="7">
    <source>
        <dbReference type="PROSITE-ProRule" id="PRU00175"/>
    </source>
</evidence>
<dbReference type="AlphaFoldDB" id="E4XWR0"/>
<dbReference type="OrthoDB" id="26184at2759"/>
<evidence type="ECO:0000256" key="9">
    <source>
        <dbReference type="SAM" id="MobiDB-lite"/>
    </source>
</evidence>
<dbReference type="GO" id="GO:0007032">
    <property type="term" value="P:endosome organization"/>
    <property type="evidence" value="ECO:0007669"/>
    <property type="project" value="TreeGrafter"/>
</dbReference>
<feature type="domain" description="RING-type" evidence="10">
    <location>
        <begin position="321"/>
        <end position="359"/>
    </location>
</feature>
<evidence type="ECO:0000313" key="12">
    <source>
        <dbReference type="Proteomes" id="UP000001307"/>
    </source>
</evidence>
<comment type="similarity">
    <text evidence="2">Belongs to the VPS11 family.</text>
</comment>
<dbReference type="GO" id="GO:0030674">
    <property type="term" value="F:protein-macromolecule adaptor activity"/>
    <property type="evidence" value="ECO:0007669"/>
    <property type="project" value="TreeGrafter"/>
</dbReference>
<dbReference type="CDD" id="cd16688">
    <property type="entry name" value="RING-H2_Vps11"/>
    <property type="match status" value="1"/>
</dbReference>
<dbReference type="GO" id="GO:0006904">
    <property type="term" value="P:vesicle docking involved in exocytosis"/>
    <property type="evidence" value="ECO:0007669"/>
    <property type="project" value="TreeGrafter"/>
</dbReference>
<dbReference type="InterPro" id="IPR057308">
    <property type="entry name" value="CHCR_PEP5_VPS11"/>
</dbReference>
<accession>E4XWR0</accession>
<dbReference type="GO" id="GO:0030897">
    <property type="term" value="C:HOPS complex"/>
    <property type="evidence" value="ECO:0007669"/>
    <property type="project" value="TreeGrafter"/>
</dbReference>
<evidence type="ECO:0000256" key="6">
    <source>
        <dbReference type="ARBA" id="ARBA00023136"/>
    </source>
</evidence>
<dbReference type="Pfam" id="PF23356">
    <property type="entry name" value="TPR_PEP5_VPS11"/>
    <property type="match status" value="1"/>
</dbReference>
<organism evidence="11">
    <name type="scientific">Oikopleura dioica</name>
    <name type="common">Tunicate</name>
    <dbReference type="NCBI Taxonomy" id="34765"/>
    <lineage>
        <taxon>Eukaryota</taxon>
        <taxon>Metazoa</taxon>
        <taxon>Chordata</taxon>
        <taxon>Tunicata</taxon>
        <taxon>Appendicularia</taxon>
        <taxon>Copelata</taxon>
        <taxon>Oikopleuridae</taxon>
        <taxon>Oikopleura</taxon>
    </lineage>
</organism>
<dbReference type="EMBL" id="FN653252">
    <property type="protein sequence ID" value="CBY17744.1"/>
    <property type="molecule type" value="Genomic_DNA"/>
</dbReference>
<evidence type="ECO:0000259" key="10">
    <source>
        <dbReference type="PROSITE" id="PS50089"/>
    </source>
</evidence>
<dbReference type="GO" id="GO:0031902">
    <property type="term" value="C:late endosome membrane"/>
    <property type="evidence" value="ECO:0007669"/>
    <property type="project" value="UniProtKB-SubCell"/>
</dbReference>
<keyword evidence="6" id="KW-0472">Membrane</keyword>
<dbReference type="Pfam" id="PF13923">
    <property type="entry name" value="zf-C3HC4_2"/>
    <property type="match status" value="1"/>
</dbReference>
<dbReference type="InParanoid" id="E4XWR0"/>
<dbReference type="InterPro" id="IPR013083">
    <property type="entry name" value="Znf_RING/FYVE/PHD"/>
</dbReference>
<dbReference type="Proteomes" id="UP000001307">
    <property type="component" value="Unassembled WGS sequence"/>
</dbReference>
<evidence type="ECO:0000256" key="3">
    <source>
        <dbReference type="ARBA" id="ARBA00022723"/>
    </source>
</evidence>
<keyword evidence="3" id="KW-0479">Metal-binding</keyword>
<dbReference type="PANTHER" id="PTHR23323">
    <property type="entry name" value="VACUOLAR PROTEIN SORTING-ASSOCIATED PROTEIN"/>
    <property type="match status" value="1"/>
</dbReference>
<proteinExistence type="inferred from homology"/>
<gene>
    <name evidence="11" type="ORF">GSOID_T00007090001</name>
</gene>
<comment type="subcellular location">
    <subcellularLocation>
        <location evidence="1">Late endosome membrane</location>
        <topology evidence="1">Peripheral membrane protein</topology>
        <orientation evidence="1">Cytoplasmic side</orientation>
    </subcellularLocation>
</comment>
<protein>
    <recommendedName>
        <fullName evidence="10">RING-type domain-containing protein</fullName>
    </recommendedName>
</protein>
<dbReference type="GO" id="GO:0008270">
    <property type="term" value="F:zinc ion binding"/>
    <property type="evidence" value="ECO:0007669"/>
    <property type="project" value="UniProtKB-KW"/>
</dbReference>
<evidence type="ECO:0000256" key="1">
    <source>
        <dbReference type="ARBA" id="ARBA00004492"/>
    </source>
</evidence>
<sequence>MMILTEKKSDPMDALNYVISLSLDEKLTLFRKYGPYFVKYCSKAFLTALKEIASADDIVIESPCEESAPRRVQFIDGDESESDSTKLNIQHLLDILEGNSSLSLEFTEYCLSMRKCQGLKFLSQRFMEMQLRRLTTSSDEVEISRLEQSILSLIENKKLEYKQALVYCRQFNFTAGLVKLLSAGPGGDLTDLLSVLLESSQNEEALQLCKKNGRENTGLWRKAILYWSSRSNYDGVQKILAEAIPAASDCIDLSALINMLKSSSAPIAILKPLILKKLEQDDVDIKKCESRILKLTTSIDKQKEKRKNLLQQASIFKLSKCKLCGKDLSLPSVHFLCGHSFHHHCFTTYIDQDGECPICAQQNRQVLQALKLPEQSRVSEEKFLGQVGKSSDSFGTIIEMLARGEIITHRKKSERSSENFETEPKPVSNKLLANRARIATELKFGLTPETPKSFSGKSPKTNAVIAILEVPPEEKPFDIQLSRPAIQPAENPFGESIDNASDSELNPFGDANEDEEEIKITKDFKFSNPFGESTAELTGNPFGEDESDSPGEANPFGDDDSPDTGNPFGDDDDSTENDANNPFN</sequence>
<dbReference type="SUPFAM" id="SSF57850">
    <property type="entry name" value="RING/U-box"/>
    <property type="match status" value="1"/>
</dbReference>
<name>E4XWR0_OIKDI</name>
<keyword evidence="4 7" id="KW-0863">Zinc-finger</keyword>
<reference evidence="11" key="1">
    <citation type="journal article" date="2010" name="Science">
        <title>Plasticity of animal genome architecture unmasked by rapid evolution of a pelagic tunicate.</title>
        <authorList>
            <person name="Denoeud F."/>
            <person name="Henriet S."/>
            <person name="Mungpakdee S."/>
            <person name="Aury J.M."/>
            <person name="Da Silva C."/>
            <person name="Brinkmann H."/>
            <person name="Mikhaleva J."/>
            <person name="Olsen L.C."/>
            <person name="Jubin C."/>
            <person name="Canestro C."/>
            <person name="Bouquet J.M."/>
            <person name="Danks G."/>
            <person name="Poulain J."/>
            <person name="Campsteijn C."/>
            <person name="Adamski M."/>
            <person name="Cross I."/>
            <person name="Yadetie F."/>
            <person name="Muffato M."/>
            <person name="Louis A."/>
            <person name="Butcher S."/>
            <person name="Tsagkogeorga G."/>
            <person name="Konrad A."/>
            <person name="Singh S."/>
            <person name="Jensen M.F."/>
            <person name="Cong E.H."/>
            <person name="Eikeseth-Otteraa H."/>
            <person name="Noel B."/>
            <person name="Anthouard V."/>
            <person name="Porcel B.M."/>
            <person name="Kachouri-Lafond R."/>
            <person name="Nishino A."/>
            <person name="Ugolini M."/>
            <person name="Chourrout P."/>
            <person name="Nishida H."/>
            <person name="Aasland R."/>
            <person name="Huzurbazar S."/>
            <person name="Westhof E."/>
            <person name="Delsuc F."/>
            <person name="Lehrach H."/>
            <person name="Reinhardt R."/>
            <person name="Weissenbach J."/>
            <person name="Roy S.W."/>
            <person name="Artiguenave F."/>
            <person name="Postlethwait J.H."/>
            <person name="Manak J.R."/>
            <person name="Thompson E.M."/>
            <person name="Jaillon O."/>
            <person name="Du Pasquier L."/>
            <person name="Boudinot P."/>
            <person name="Liberles D.A."/>
            <person name="Volff J.N."/>
            <person name="Philippe H."/>
            <person name="Lenhard B."/>
            <person name="Roest Crollius H."/>
            <person name="Wincker P."/>
            <person name="Chourrout D."/>
        </authorList>
    </citation>
    <scope>NUCLEOTIDE SEQUENCE [LARGE SCALE GENOMIC DNA]</scope>
</reference>